<dbReference type="InterPro" id="IPR017853">
    <property type="entry name" value="GH"/>
</dbReference>
<evidence type="ECO:0000313" key="3">
    <source>
        <dbReference type="Proteomes" id="UP000179221"/>
    </source>
</evidence>
<proteinExistence type="predicted"/>
<dbReference type="SUPFAM" id="SSF51445">
    <property type="entry name" value="(Trans)glycosidases"/>
    <property type="match status" value="1"/>
</dbReference>
<feature type="signal peptide" evidence="1">
    <location>
        <begin position="1"/>
        <end position="20"/>
    </location>
</feature>
<dbReference type="EMBL" id="MGGL01000004">
    <property type="protein sequence ID" value="OGM27417.1"/>
    <property type="molecule type" value="Genomic_DNA"/>
</dbReference>
<reference evidence="2 3" key="1">
    <citation type="journal article" date="2016" name="Nat. Commun.">
        <title>Thousands of microbial genomes shed light on interconnected biogeochemical processes in an aquifer system.</title>
        <authorList>
            <person name="Anantharaman K."/>
            <person name="Brown C.T."/>
            <person name="Hug L.A."/>
            <person name="Sharon I."/>
            <person name="Castelle C.J."/>
            <person name="Probst A.J."/>
            <person name="Thomas B.C."/>
            <person name="Singh A."/>
            <person name="Wilkins M.J."/>
            <person name="Karaoz U."/>
            <person name="Brodie E.L."/>
            <person name="Williams K.H."/>
            <person name="Hubbard S.S."/>
            <person name="Banfield J.F."/>
        </authorList>
    </citation>
    <scope>NUCLEOTIDE SEQUENCE [LARGE SCALE GENOMIC DNA]</scope>
</reference>
<evidence type="ECO:0000313" key="2">
    <source>
        <dbReference type="EMBL" id="OGM27417.1"/>
    </source>
</evidence>
<gene>
    <name evidence="2" type="ORF">A2628_01285</name>
</gene>
<accession>A0A1F7YJG8</accession>
<keyword evidence="1" id="KW-0732">Signal</keyword>
<dbReference type="AlphaFoldDB" id="A0A1F7YJG8"/>
<protein>
    <recommendedName>
        <fullName evidence="4">Glycoside hydrolase family 5 domain-containing protein</fullName>
    </recommendedName>
</protein>
<dbReference type="Gene3D" id="3.20.20.80">
    <property type="entry name" value="Glycosidases"/>
    <property type="match status" value="1"/>
</dbReference>
<organism evidence="2 3">
    <name type="scientific">Candidatus Woesebacteria bacterium RIFCSPHIGHO2_01_FULL_40_22</name>
    <dbReference type="NCBI Taxonomy" id="1802499"/>
    <lineage>
        <taxon>Bacteria</taxon>
        <taxon>Candidatus Woeseibacteriota</taxon>
    </lineage>
</organism>
<dbReference type="Proteomes" id="UP000179221">
    <property type="component" value="Unassembled WGS sequence"/>
</dbReference>
<comment type="caution">
    <text evidence="2">The sequence shown here is derived from an EMBL/GenBank/DDBJ whole genome shotgun (WGS) entry which is preliminary data.</text>
</comment>
<feature type="chain" id="PRO_5009533812" description="Glycoside hydrolase family 5 domain-containing protein" evidence="1">
    <location>
        <begin position="21"/>
        <end position="429"/>
    </location>
</feature>
<evidence type="ECO:0008006" key="4">
    <source>
        <dbReference type="Google" id="ProtNLM"/>
    </source>
</evidence>
<name>A0A1F7YJG8_9BACT</name>
<sequence length="429" mass="49055">MKKYLLFILTVLFLTSSSHASYALSDPRLNANNIFGIHIFDENDLEDAAALVNSADGDWGYVTIVIREDERDKTRWQNAFDKMRKLHLIPIIRLATRQKNGGWAKPKFEDIENWTNFLNSLNWVVENRYIIIGNEPNHAAEWGGEVNPEEYASYLKSISSELKSSSNDFFIIPAGFDSAAPNNKIHMSEFLFIKKMINKEPDIFDFIDGWSSHSYPNPNFSGSVEASGANTIKSYLWELTLLKSLKIKKDLPVFISETGWVNDTIQMEKLQENWIKAYDFWSNDQNIVAVTPFILNYQEVPFNKFSWKGSDGFYPFYQTVQSMPKKTGEPARLDKGKLEATLIPKFIKKDGKMYGVTILENTGQVIWQKGSSYQINLDDRTKIETNGPLFFDIEPGHSGILLTREINPLNSYKIAPNILGSYLFKEDGS</sequence>
<evidence type="ECO:0000256" key="1">
    <source>
        <dbReference type="SAM" id="SignalP"/>
    </source>
</evidence>